<feature type="compositionally biased region" description="Basic and acidic residues" evidence="3">
    <location>
        <begin position="171"/>
        <end position="185"/>
    </location>
</feature>
<protein>
    <recommendedName>
        <fullName evidence="4">Protein kinase domain-containing protein</fullName>
    </recommendedName>
</protein>
<dbReference type="PANTHER" id="PTHR24198:SF165">
    <property type="entry name" value="ANKYRIN REPEAT-CONTAINING PROTEIN-RELATED"/>
    <property type="match status" value="1"/>
</dbReference>
<feature type="domain" description="Protein kinase" evidence="4">
    <location>
        <begin position="1071"/>
        <end position="1331"/>
    </location>
</feature>
<feature type="compositionally biased region" description="Low complexity" evidence="3">
    <location>
        <begin position="63"/>
        <end position="80"/>
    </location>
</feature>
<feature type="compositionally biased region" description="Polar residues" evidence="3">
    <location>
        <begin position="52"/>
        <end position="62"/>
    </location>
</feature>
<feature type="region of interest" description="Disordered" evidence="3">
    <location>
        <begin position="539"/>
        <end position="578"/>
    </location>
</feature>
<dbReference type="SUPFAM" id="SSF48403">
    <property type="entry name" value="Ankyrin repeat"/>
    <property type="match status" value="1"/>
</dbReference>
<proteinExistence type="predicted"/>
<dbReference type="InterPro" id="IPR036770">
    <property type="entry name" value="Ankyrin_rpt-contain_sf"/>
</dbReference>
<feature type="compositionally biased region" description="Basic and acidic residues" evidence="3">
    <location>
        <begin position="22"/>
        <end position="37"/>
    </location>
</feature>
<accession>A0AAD3H031</accession>
<sequence length="1337" mass="151328">MKKLREKHALHNKYRKSMMISSEKESLDDMKEDESQRMKSKIGLLPKHRSNNLHSCSETISTASASFDGDNSGSGSSYSNSKRRNNLAYQPLGKFNEAEKFGNSHTQQLQESSGIPKYCRNIGNDKISSKKHDDNNYAEKSYPLQEETLGIKPTFRARTSIEQTKKEAIQLKEKESTKESMKHDCSTPPRTSQSHGYVHIVPTEAQLRWSQFHQKKRAAETKLRIEKLMQYPLFLQHVDGAKNGDGDEFIDEDTHSSKELKGYGNRYKDQFRLSQGRRALLRVSERRTIERRKYIHEHGFEMRPQDEYVSDDESSLNSSSQVIDSAAFDDFTETFHTVDKPSYQKQNSLKTKNKSSKKRGRRFKRIGGMRSIVLTADEDEERMRRFEEAYNLMCSVKKNDDNIIKASKRWTRATNITSAISIDGRAYFDLQRSPTIKHEADPSKRFGNEIIRAQVNGNKLADRGASWMKYTSKNDNTSPITSKFFGRSNPFHTYTTSRSDAQSSDKEISPAKMKLMEIVDRFQSSDSNDVIVSEKCSREFDEDSMNNIKDSERSKVPISMKNDKNEGERNSSSRSKSIVSKIIKDQVKNTDYNDEHNGIYEDCYEESAYTEESDPVYDQKIQQIALQMQSSNTVIDTDGQSDVSENCNSLQQARIGSLMMSPTIISKRLNQAIDAVKLGQWDQVGYLILANPWLAEMTDVTSNQFLLHKLCYYGAGTISETNDHYEPAPKKLNSDLIKASSTAIKKFDNLGNLPLHCACESGNKDMAVRLAKLFPEGASVRNEDGQLPLHLAILACTNDMLVKAPLTLVSTILALFPTALSIPDNDGNLPLHLAAAYLTSELGAEVVYLLLEEADKQGNKLRFPKSVKSLSDFDDTMTSINFEEVEDEEDQTVLSAKNNLGWNAVVTAIYRTAGYQILDELLARPGAEIVAYSSNDNGETILHQSMLLEFCDPSSIISILKSFPDLVAFKDKNGALPIEIACLRELPNEIIFAITLIDLPIDPDDDSCEPREGFGGSWWYLCCDCDDSYYHIVREVLEICSEYNKKRALCFWKNKNDKSLISMATKRVKNVLLQSLRFNGRYEFIGQAIQTADGVKTFEALDFGSESEPREEGLQVKIHYYPHKEAFMRATRIFRNVSLEEDFFPEIKLFEETENGSTNNNIERCIIVESPLVTLKSVSLSISKHDYSDSKRLQLIRKIKKVLRKLAYAIHSLHKKDIVHGRLSLENFGKFEDGSWKLSGLIGCQSSRNPIYGPHVPEAVTFNKGIPQLLDTYPASPSIDVWAFGKVIYEALVAVEKNGNGSVAADLITHCLCGDPQKRPTIEEILSHPFWSVSSNE</sequence>
<comment type="caution">
    <text evidence="5">The sequence shown here is derived from an EMBL/GenBank/DDBJ whole genome shotgun (WGS) entry which is preliminary data.</text>
</comment>
<name>A0AAD3H031_9STRA</name>
<dbReference type="GO" id="GO:0004672">
    <property type="term" value="F:protein kinase activity"/>
    <property type="evidence" value="ECO:0007669"/>
    <property type="project" value="InterPro"/>
</dbReference>
<dbReference type="EMBL" id="BLLK01000020">
    <property type="protein sequence ID" value="GFH45410.1"/>
    <property type="molecule type" value="Genomic_DNA"/>
</dbReference>
<dbReference type="SMART" id="SM00220">
    <property type="entry name" value="S_TKc"/>
    <property type="match status" value="1"/>
</dbReference>
<evidence type="ECO:0000313" key="5">
    <source>
        <dbReference type="EMBL" id="GFH45410.1"/>
    </source>
</evidence>
<evidence type="ECO:0000313" key="6">
    <source>
        <dbReference type="Proteomes" id="UP001054902"/>
    </source>
</evidence>
<dbReference type="SUPFAM" id="SSF56112">
    <property type="entry name" value="Protein kinase-like (PK-like)"/>
    <property type="match status" value="1"/>
</dbReference>
<dbReference type="InterPro" id="IPR000719">
    <property type="entry name" value="Prot_kinase_dom"/>
</dbReference>
<dbReference type="PANTHER" id="PTHR24198">
    <property type="entry name" value="ANKYRIN REPEAT AND PROTEIN KINASE DOMAIN-CONTAINING PROTEIN"/>
    <property type="match status" value="1"/>
</dbReference>
<keyword evidence="6" id="KW-1185">Reference proteome</keyword>
<dbReference type="PROSITE" id="PS50011">
    <property type="entry name" value="PROTEIN_KINASE_DOM"/>
    <property type="match status" value="1"/>
</dbReference>
<dbReference type="Proteomes" id="UP001054902">
    <property type="component" value="Unassembled WGS sequence"/>
</dbReference>
<feature type="region of interest" description="Disordered" evidence="3">
    <location>
        <begin position="171"/>
        <end position="195"/>
    </location>
</feature>
<dbReference type="GO" id="GO:0005524">
    <property type="term" value="F:ATP binding"/>
    <property type="evidence" value="ECO:0007669"/>
    <property type="project" value="InterPro"/>
</dbReference>
<evidence type="ECO:0000256" key="3">
    <source>
        <dbReference type="SAM" id="MobiDB-lite"/>
    </source>
</evidence>
<dbReference type="Gene3D" id="1.10.510.10">
    <property type="entry name" value="Transferase(Phosphotransferase) domain 1"/>
    <property type="match status" value="1"/>
</dbReference>
<feature type="compositionally biased region" description="Basic and acidic residues" evidence="3">
    <location>
        <begin position="549"/>
        <end position="571"/>
    </location>
</feature>
<organism evidence="5 6">
    <name type="scientific">Chaetoceros tenuissimus</name>
    <dbReference type="NCBI Taxonomy" id="426638"/>
    <lineage>
        <taxon>Eukaryota</taxon>
        <taxon>Sar</taxon>
        <taxon>Stramenopiles</taxon>
        <taxon>Ochrophyta</taxon>
        <taxon>Bacillariophyta</taxon>
        <taxon>Coscinodiscophyceae</taxon>
        <taxon>Chaetocerotophycidae</taxon>
        <taxon>Chaetocerotales</taxon>
        <taxon>Chaetocerotaceae</taxon>
        <taxon>Chaetoceros</taxon>
    </lineage>
</organism>
<dbReference type="InterPro" id="IPR002110">
    <property type="entry name" value="Ankyrin_rpt"/>
</dbReference>
<dbReference type="SMART" id="SM00248">
    <property type="entry name" value="ANK"/>
    <property type="match status" value="3"/>
</dbReference>
<keyword evidence="2" id="KW-0040">ANK repeat</keyword>
<dbReference type="Gene3D" id="1.25.40.20">
    <property type="entry name" value="Ankyrin repeat-containing domain"/>
    <property type="match status" value="1"/>
</dbReference>
<gene>
    <name evidence="5" type="ORF">CTEN210_01884</name>
</gene>
<evidence type="ECO:0000256" key="2">
    <source>
        <dbReference type="ARBA" id="ARBA00023043"/>
    </source>
</evidence>
<evidence type="ECO:0000256" key="1">
    <source>
        <dbReference type="ARBA" id="ARBA00022737"/>
    </source>
</evidence>
<reference evidence="5 6" key="1">
    <citation type="journal article" date="2021" name="Sci. Rep.">
        <title>The genome of the diatom Chaetoceros tenuissimus carries an ancient integrated fragment of an extant virus.</title>
        <authorList>
            <person name="Hongo Y."/>
            <person name="Kimura K."/>
            <person name="Takaki Y."/>
            <person name="Yoshida Y."/>
            <person name="Baba S."/>
            <person name="Kobayashi G."/>
            <person name="Nagasaki K."/>
            <person name="Hano T."/>
            <person name="Tomaru Y."/>
        </authorList>
    </citation>
    <scope>NUCLEOTIDE SEQUENCE [LARGE SCALE GENOMIC DNA]</scope>
    <source>
        <strain evidence="5 6">NIES-3715</strain>
    </source>
</reference>
<feature type="region of interest" description="Disordered" evidence="3">
    <location>
        <begin position="1"/>
        <end position="85"/>
    </location>
</feature>
<dbReference type="InterPro" id="IPR011009">
    <property type="entry name" value="Kinase-like_dom_sf"/>
</dbReference>
<keyword evidence="1" id="KW-0677">Repeat</keyword>
<evidence type="ECO:0000259" key="4">
    <source>
        <dbReference type="PROSITE" id="PS50011"/>
    </source>
</evidence>
<feature type="compositionally biased region" description="Basic residues" evidence="3">
    <location>
        <begin position="1"/>
        <end position="16"/>
    </location>
</feature>